<sequence>MNHNKRPFGGGFNRNSQGGLQVDKFLRQNSPSTRYIPVKKNLLNAQDSRVRSKYENKKMITDQFKNNQNNKNDIEDDPMSRFALGAAKTNTDEFDSRRNRKKNNNKKPKQPIIEPKNENDNQDDETNQDNQVDDQTTTATTTTTTSTTTTTNTTIKPRQKSVKTRIEEAHKEFIKEKTEREQKRTEFEKKKVEIKQNIQKKKRDSGKFLQKTKRGQPNVE</sequence>
<feature type="compositionally biased region" description="Low complexity" evidence="1">
    <location>
        <begin position="128"/>
        <end position="154"/>
    </location>
</feature>
<feature type="compositionally biased region" description="Basic and acidic residues" evidence="1">
    <location>
        <begin position="48"/>
        <end position="60"/>
    </location>
</feature>
<feature type="compositionally biased region" description="Basic residues" evidence="1">
    <location>
        <begin position="198"/>
        <end position="214"/>
    </location>
</feature>
<dbReference type="OMA" id="GQPIMSN"/>
<feature type="compositionally biased region" description="Basic residues" evidence="1">
    <location>
        <begin position="98"/>
        <end position="109"/>
    </location>
</feature>
<reference evidence="3" key="1">
    <citation type="journal article" date="2011" name="Genome Res.">
        <title>Phylogeny-wide analysis of social amoeba genomes highlights ancient origins for complex intercellular communication.</title>
        <authorList>
            <person name="Heidel A.J."/>
            <person name="Lawal H.M."/>
            <person name="Felder M."/>
            <person name="Schilde C."/>
            <person name="Helps N.R."/>
            <person name="Tunggal B."/>
            <person name="Rivero F."/>
            <person name="John U."/>
            <person name="Schleicher M."/>
            <person name="Eichinger L."/>
            <person name="Platzer M."/>
            <person name="Noegel A.A."/>
            <person name="Schaap P."/>
            <person name="Gloeckner G."/>
        </authorList>
    </citation>
    <scope>NUCLEOTIDE SEQUENCE [LARGE SCALE GENOMIC DNA]</scope>
    <source>
        <strain evidence="3">SH3</strain>
    </source>
</reference>
<dbReference type="STRING" id="1054147.F4Q8J2"/>
<dbReference type="GeneID" id="14867841"/>
<keyword evidence="3" id="KW-1185">Reference proteome</keyword>
<dbReference type="AlphaFoldDB" id="F4Q8J2"/>
<evidence type="ECO:0000313" key="3">
    <source>
        <dbReference type="Proteomes" id="UP000007797"/>
    </source>
</evidence>
<evidence type="ECO:0000313" key="2">
    <source>
        <dbReference type="EMBL" id="EGG16092.1"/>
    </source>
</evidence>
<dbReference type="RefSeq" id="XP_004352417.1">
    <property type="nucleotide sequence ID" value="XM_004352365.1"/>
</dbReference>
<evidence type="ECO:0000256" key="1">
    <source>
        <dbReference type="SAM" id="MobiDB-lite"/>
    </source>
</evidence>
<dbReference type="KEGG" id="dfa:DFA_09764"/>
<proteinExistence type="predicted"/>
<dbReference type="Proteomes" id="UP000007797">
    <property type="component" value="Unassembled WGS sequence"/>
</dbReference>
<feature type="compositionally biased region" description="Basic and acidic residues" evidence="1">
    <location>
        <begin position="164"/>
        <end position="194"/>
    </location>
</feature>
<name>F4Q8J2_CACFS</name>
<dbReference type="EMBL" id="GL883025">
    <property type="protein sequence ID" value="EGG16092.1"/>
    <property type="molecule type" value="Genomic_DNA"/>
</dbReference>
<feature type="compositionally biased region" description="Low complexity" evidence="1">
    <location>
        <begin position="62"/>
        <end position="71"/>
    </location>
</feature>
<gene>
    <name evidence="2" type="ORF">DFA_09764</name>
</gene>
<feature type="region of interest" description="Disordered" evidence="1">
    <location>
        <begin position="47"/>
        <end position="220"/>
    </location>
</feature>
<protein>
    <submittedName>
        <fullName evidence="2">Uncharacterized protein</fullName>
    </submittedName>
</protein>
<organism evidence="2 3">
    <name type="scientific">Cavenderia fasciculata</name>
    <name type="common">Slime mold</name>
    <name type="synonym">Dictyostelium fasciculatum</name>
    <dbReference type="NCBI Taxonomy" id="261658"/>
    <lineage>
        <taxon>Eukaryota</taxon>
        <taxon>Amoebozoa</taxon>
        <taxon>Evosea</taxon>
        <taxon>Eumycetozoa</taxon>
        <taxon>Dictyostelia</taxon>
        <taxon>Acytosteliales</taxon>
        <taxon>Cavenderiaceae</taxon>
        <taxon>Cavenderia</taxon>
    </lineage>
</organism>
<accession>F4Q8J2</accession>